<accession>M4VR75</accession>
<evidence type="ECO:0000313" key="3">
    <source>
        <dbReference type="Proteomes" id="UP000012040"/>
    </source>
</evidence>
<evidence type="ECO:0008006" key="4">
    <source>
        <dbReference type="Google" id="ProtNLM"/>
    </source>
</evidence>
<keyword evidence="1" id="KW-1133">Transmembrane helix</keyword>
<feature type="transmembrane region" description="Helical" evidence="1">
    <location>
        <begin position="119"/>
        <end position="144"/>
    </location>
</feature>
<feature type="transmembrane region" description="Helical" evidence="1">
    <location>
        <begin position="20"/>
        <end position="46"/>
    </location>
</feature>
<feature type="transmembrane region" description="Helical" evidence="1">
    <location>
        <begin position="226"/>
        <end position="246"/>
    </location>
</feature>
<feature type="transmembrane region" description="Helical" evidence="1">
    <location>
        <begin position="92"/>
        <end position="112"/>
    </location>
</feature>
<feature type="transmembrane region" description="Helical" evidence="1">
    <location>
        <begin position="191"/>
        <end position="214"/>
    </location>
</feature>
<dbReference type="STRING" id="1184267.A11Q_1463"/>
<feature type="transmembrane region" description="Helical" evidence="1">
    <location>
        <begin position="58"/>
        <end position="80"/>
    </location>
</feature>
<dbReference type="RefSeq" id="WP_015470169.1">
    <property type="nucleotide sequence ID" value="NC_020813.1"/>
</dbReference>
<proteinExistence type="predicted"/>
<sequence>MNLNIQAFSFKHNFIYRLVALTMIIGFPRIYNTEIPLAALLLPFYLKEIYQFSKKNAGLVSIFVLLVLLFLLIGSLSFLIGSGEFRDISFHFQILIKIILSTLFGIILYEILRPSKGPLLTWLVIQICIIIVSGLSSSFFQFMLGFISPKSADVFQHIWGLRTVGLGLLHVDGATNIISAVFYLSLLSKQMFLTFILWFIIFPISMTLARSALIPYSLFSIFSSRMHIRIPLLFSLLCMFILSPFISSGPMFEALELFRNFISQGSFSSTSVSGTADMYKLPTQISTWIIGDGLFFINSPLSLQFYMNTDIGYLRILFFGGLPYLLLFIAINSYFLLPLIFCRKTKKTREISIFSFVLLLVFAILNTKGIQTIPVFATAIFCVFKDIKKYTP</sequence>
<gene>
    <name evidence="2" type="ORF">A11Q_1463</name>
</gene>
<dbReference type="EMBL" id="CP003537">
    <property type="protein sequence ID" value="AGH95679.1"/>
    <property type="molecule type" value="Genomic_DNA"/>
</dbReference>
<feature type="transmembrane region" description="Helical" evidence="1">
    <location>
        <begin position="313"/>
        <end position="337"/>
    </location>
</feature>
<dbReference type="Proteomes" id="UP000012040">
    <property type="component" value="Chromosome"/>
</dbReference>
<evidence type="ECO:0000256" key="1">
    <source>
        <dbReference type="SAM" id="Phobius"/>
    </source>
</evidence>
<keyword evidence="1" id="KW-0812">Transmembrane</keyword>
<feature type="transmembrane region" description="Helical" evidence="1">
    <location>
        <begin position="288"/>
        <end position="307"/>
    </location>
</feature>
<dbReference type="PATRIC" id="fig|1184267.3.peg.1480"/>
<feature type="transmembrane region" description="Helical" evidence="1">
    <location>
        <begin position="164"/>
        <end position="184"/>
    </location>
</feature>
<protein>
    <recommendedName>
        <fullName evidence="4">Polysaccharide polymerase</fullName>
    </recommendedName>
</protein>
<evidence type="ECO:0000313" key="2">
    <source>
        <dbReference type="EMBL" id="AGH95679.1"/>
    </source>
</evidence>
<name>M4VR75_9BACT</name>
<reference evidence="2 3" key="1">
    <citation type="journal article" date="2013" name="ISME J.">
        <title>By their genes ye shall know them: genomic signatures of predatory bacteria.</title>
        <authorList>
            <person name="Pasternak Z."/>
            <person name="Pietrokovski S."/>
            <person name="Rotem O."/>
            <person name="Gophna U."/>
            <person name="Lurie-Weinberger M.N."/>
            <person name="Jurkevitch E."/>
        </authorList>
    </citation>
    <scope>NUCLEOTIDE SEQUENCE [LARGE SCALE GENOMIC DNA]</scope>
    <source>
        <strain evidence="2 3">JSS</strain>
    </source>
</reference>
<dbReference type="OrthoDB" id="5688157at2"/>
<keyword evidence="3" id="KW-1185">Reference proteome</keyword>
<keyword evidence="1" id="KW-0472">Membrane</keyword>
<feature type="transmembrane region" description="Helical" evidence="1">
    <location>
        <begin position="349"/>
        <end position="365"/>
    </location>
</feature>
<dbReference type="KEGG" id="bex:A11Q_1463"/>
<organism evidence="2 3">
    <name type="scientific">Pseudobdellovibrio exovorus JSS</name>
    <dbReference type="NCBI Taxonomy" id="1184267"/>
    <lineage>
        <taxon>Bacteria</taxon>
        <taxon>Pseudomonadati</taxon>
        <taxon>Bdellovibrionota</taxon>
        <taxon>Bdellovibrionia</taxon>
        <taxon>Bdellovibrionales</taxon>
        <taxon>Pseudobdellovibrionaceae</taxon>
        <taxon>Pseudobdellovibrio</taxon>
    </lineage>
</organism>
<dbReference type="HOGENOM" id="CLU_703329_0_0_7"/>
<dbReference type="AlphaFoldDB" id="M4VR75"/>